<dbReference type="GO" id="GO:0016740">
    <property type="term" value="F:transferase activity"/>
    <property type="evidence" value="ECO:0007669"/>
    <property type="project" value="UniProtKB-KW"/>
</dbReference>
<evidence type="ECO:0000313" key="4">
    <source>
        <dbReference type="EMBL" id="MEU5709687.1"/>
    </source>
</evidence>
<dbReference type="InterPro" id="IPR037143">
    <property type="entry name" value="4-PPantetheinyl_Trfase_dom_sf"/>
</dbReference>
<evidence type="ECO:0000256" key="2">
    <source>
        <dbReference type="ARBA" id="ARBA00022679"/>
    </source>
</evidence>
<dbReference type="Gene3D" id="3.90.470.20">
    <property type="entry name" value="4'-phosphopantetheinyl transferase domain"/>
    <property type="match status" value="1"/>
</dbReference>
<evidence type="ECO:0000259" key="3">
    <source>
        <dbReference type="Pfam" id="PF01648"/>
    </source>
</evidence>
<dbReference type="Proteomes" id="UP001551011">
    <property type="component" value="Unassembled WGS sequence"/>
</dbReference>
<reference evidence="4 5" key="1">
    <citation type="submission" date="2024-06" db="EMBL/GenBank/DDBJ databases">
        <title>The Natural Products Discovery Center: Release of the First 8490 Sequenced Strains for Exploring Actinobacteria Biosynthetic Diversity.</title>
        <authorList>
            <person name="Kalkreuter E."/>
            <person name="Kautsar S.A."/>
            <person name="Yang D."/>
            <person name="Bader C.D."/>
            <person name="Teijaro C.N."/>
            <person name="Fluegel L."/>
            <person name="Davis C.M."/>
            <person name="Simpson J.R."/>
            <person name="Lauterbach L."/>
            <person name="Steele A.D."/>
            <person name="Gui C."/>
            <person name="Meng S."/>
            <person name="Li G."/>
            <person name="Viehrig K."/>
            <person name="Ye F."/>
            <person name="Su P."/>
            <person name="Kiefer A.F."/>
            <person name="Nichols A."/>
            <person name="Cepeda A.J."/>
            <person name="Yan W."/>
            <person name="Fan B."/>
            <person name="Jiang Y."/>
            <person name="Adhikari A."/>
            <person name="Zheng C.-J."/>
            <person name="Schuster L."/>
            <person name="Cowan T.M."/>
            <person name="Smanski M.J."/>
            <person name="Chevrette M.G."/>
            <person name="De Carvalho L.P.S."/>
            <person name="Shen B."/>
        </authorList>
    </citation>
    <scope>NUCLEOTIDE SEQUENCE [LARGE SCALE GENOMIC DNA]</scope>
    <source>
        <strain evidence="4 5">NPDC020594</strain>
    </source>
</reference>
<dbReference type="InterPro" id="IPR008278">
    <property type="entry name" value="4-PPantetheinyl_Trfase_dom"/>
</dbReference>
<comment type="caution">
    <text evidence="4">The sequence shown here is derived from an EMBL/GenBank/DDBJ whole genome shotgun (WGS) entry which is preliminary data.</text>
</comment>
<name>A0ABV3AEH9_9ACTN</name>
<dbReference type="PANTHER" id="PTHR12215:SF10">
    <property type="entry name" value="L-AMINOADIPATE-SEMIALDEHYDE DEHYDROGENASE-PHOSPHOPANTETHEINYL TRANSFERASE"/>
    <property type="match status" value="1"/>
</dbReference>
<protein>
    <submittedName>
        <fullName evidence="4">4'-phosphopantetheinyl transferase superfamily protein</fullName>
    </submittedName>
</protein>
<feature type="domain" description="4'-phosphopantetheinyl transferase" evidence="3">
    <location>
        <begin position="110"/>
        <end position="198"/>
    </location>
</feature>
<dbReference type="RefSeq" id="WP_051818249.1">
    <property type="nucleotide sequence ID" value="NZ_JBEXDP010000017.1"/>
</dbReference>
<evidence type="ECO:0000313" key="5">
    <source>
        <dbReference type="Proteomes" id="UP001551011"/>
    </source>
</evidence>
<comment type="similarity">
    <text evidence="1">Belongs to the P-Pant transferase superfamily. Gsp/Sfp/HetI/AcpT family.</text>
</comment>
<sequence length="254" mass="26407">MTPVLTVAVAETDRLLALPGADASVLTDAERRRLAAARTGRARADFLAAHVLARMCVARRTGGSFRDVVLDQRCPLCAGPHGRPRVTGARCGVSLSYADGVVAASAADHPVGIDVERLPGPAAHGAGPGLRGSGSFLTRGEIDRIRGSPAPHPAFLRIWVRKEALVKLSGRGLPAMPGVDLSHLPLAATGRDRPYRLGRRLLYDLPDVPSDVIGAVAVSAPDASAGRSSTTASGMQSLTTDDLIDTLSFQGEAS</sequence>
<proteinExistence type="inferred from homology"/>
<keyword evidence="2 4" id="KW-0808">Transferase</keyword>
<dbReference type="InterPro" id="IPR050559">
    <property type="entry name" value="P-Pant_transferase_sf"/>
</dbReference>
<dbReference type="SUPFAM" id="SSF56214">
    <property type="entry name" value="4'-phosphopantetheinyl transferase"/>
    <property type="match status" value="2"/>
</dbReference>
<dbReference type="Pfam" id="PF01648">
    <property type="entry name" value="ACPS"/>
    <property type="match status" value="1"/>
</dbReference>
<gene>
    <name evidence="4" type="ORF">AB0H04_22890</name>
</gene>
<organism evidence="4 5">
    <name type="scientific">Streptomyces flaveolus</name>
    <dbReference type="NCBI Taxonomy" id="67297"/>
    <lineage>
        <taxon>Bacteria</taxon>
        <taxon>Bacillati</taxon>
        <taxon>Actinomycetota</taxon>
        <taxon>Actinomycetes</taxon>
        <taxon>Kitasatosporales</taxon>
        <taxon>Streptomycetaceae</taxon>
        <taxon>Streptomyces</taxon>
    </lineage>
</organism>
<accession>A0ABV3AEH9</accession>
<dbReference type="EMBL" id="JBFAEG010000016">
    <property type="protein sequence ID" value="MEU5709687.1"/>
    <property type="molecule type" value="Genomic_DNA"/>
</dbReference>
<dbReference type="PANTHER" id="PTHR12215">
    <property type="entry name" value="PHOSPHOPANTETHEINE TRANSFERASE"/>
    <property type="match status" value="1"/>
</dbReference>
<keyword evidence="5" id="KW-1185">Reference proteome</keyword>
<evidence type="ECO:0000256" key="1">
    <source>
        <dbReference type="ARBA" id="ARBA00010990"/>
    </source>
</evidence>